<gene>
    <name evidence="1" type="ORF">M878_30455</name>
</gene>
<dbReference type="Proteomes" id="UP000017984">
    <property type="component" value="Chromosome"/>
</dbReference>
<dbReference type="AlphaFoldDB" id="V6JX28"/>
<sequence>MPEPLTDEYLRETQQIISAVPAGPWDPIPNDYGTPDAVGPISFLETASDEYQMPVIAFVGHAREALPRYVGEVSRQRAQIRALEHRVRQLEQPKDGDRRDC</sequence>
<name>V6JX28_STRRC</name>
<accession>V6JX28</accession>
<organism evidence="1 2">
    <name type="scientific">Streptomyces roseochromogenus subsp. oscitans DS 12.976</name>
    <dbReference type="NCBI Taxonomy" id="1352936"/>
    <lineage>
        <taxon>Bacteria</taxon>
        <taxon>Bacillati</taxon>
        <taxon>Actinomycetota</taxon>
        <taxon>Actinomycetes</taxon>
        <taxon>Kitasatosporales</taxon>
        <taxon>Streptomycetaceae</taxon>
        <taxon>Streptomyces</taxon>
    </lineage>
</organism>
<dbReference type="PATRIC" id="fig|1352936.5.peg.6345"/>
<dbReference type="EMBL" id="AWQX01000265">
    <property type="protein sequence ID" value="EST24490.1"/>
    <property type="molecule type" value="Genomic_DNA"/>
</dbReference>
<dbReference type="RefSeq" id="WP_023550799.1">
    <property type="nucleotide sequence ID" value="NZ_CM002285.1"/>
</dbReference>
<proteinExistence type="predicted"/>
<evidence type="ECO:0000313" key="1">
    <source>
        <dbReference type="EMBL" id="EST24490.1"/>
    </source>
</evidence>
<dbReference type="HOGENOM" id="CLU_2290150_0_0_11"/>
<dbReference type="OrthoDB" id="4247241at2"/>
<comment type="caution">
    <text evidence="1">The sequence shown here is derived from an EMBL/GenBank/DDBJ whole genome shotgun (WGS) entry which is preliminary data.</text>
</comment>
<keyword evidence="2" id="KW-1185">Reference proteome</keyword>
<evidence type="ECO:0000313" key="2">
    <source>
        <dbReference type="Proteomes" id="UP000017984"/>
    </source>
</evidence>
<protein>
    <submittedName>
        <fullName evidence="1">Uncharacterized protein</fullName>
    </submittedName>
</protein>
<reference evidence="1 2" key="1">
    <citation type="journal article" date="2014" name="Genome Announc.">
        <title>Draft Genome Sequence of Streptomyces roseochromogenes subsp. oscitans DS 12.976, Producer of the Aminocoumarin Antibiotic Clorobiocin.</title>
        <authorList>
            <person name="Ruckert C."/>
            <person name="Kalinowski J."/>
            <person name="Heide L."/>
            <person name="Apel A.K."/>
        </authorList>
    </citation>
    <scope>NUCLEOTIDE SEQUENCE [LARGE SCALE GENOMIC DNA]</scope>
    <source>
        <strain evidence="1 2">DS 12.976</strain>
    </source>
</reference>
<dbReference type="STRING" id="1352936.M878_30455"/>